<dbReference type="Gene3D" id="3.40.710.10">
    <property type="entry name" value="DD-peptidase/beta-lactamase superfamily"/>
    <property type="match status" value="1"/>
</dbReference>
<proteinExistence type="inferred from homology"/>
<dbReference type="Pfam" id="PF00144">
    <property type="entry name" value="Beta-lactamase"/>
    <property type="match status" value="1"/>
</dbReference>
<dbReference type="GO" id="GO:0009254">
    <property type="term" value="P:peptidoglycan turnover"/>
    <property type="evidence" value="ECO:0007669"/>
    <property type="project" value="TreeGrafter"/>
</dbReference>
<keyword evidence="6" id="KW-1133">Transmembrane helix</keyword>
<organism evidence="9 10">
    <name type="scientific">Flavobacterium xueshanense</name>
    <dbReference type="NCBI Taxonomy" id="935223"/>
    <lineage>
        <taxon>Bacteria</taxon>
        <taxon>Pseudomonadati</taxon>
        <taxon>Bacteroidota</taxon>
        <taxon>Flavobacteriia</taxon>
        <taxon>Flavobacteriales</taxon>
        <taxon>Flavobacteriaceae</taxon>
        <taxon>Flavobacterium</taxon>
    </lineage>
</organism>
<comment type="catalytic activity">
    <reaction evidence="1">
        <text>Hydrolysis of terminal non-reducing N-acetyl-D-hexosamine residues in N-acetyl-beta-D-hexosaminides.</text>
        <dbReference type="EC" id="3.2.1.52"/>
    </reaction>
</comment>
<dbReference type="GO" id="GO:0004563">
    <property type="term" value="F:beta-N-acetylhexosaminidase activity"/>
    <property type="evidence" value="ECO:0007669"/>
    <property type="project" value="UniProtKB-EC"/>
</dbReference>
<dbReference type="Pfam" id="PF00933">
    <property type="entry name" value="Glyco_hydro_3"/>
    <property type="match status" value="1"/>
</dbReference>
<dbReference type="GO" id="GO:0005975">
    <property type="term" value="P:carbohydrate metabolic process"/>
    <property type="evidence" value="ECO:0007669"/>
    <property type="project" value="InterPro"/>
</dbReference>
<dbReference type="InterPro" id="IPR012338">
    <property type="entry name" value="Beta-lactam/transpept-like"/>
</dbReference>
<keyword evidence="10" id="KW-1185">Reference proteome</keyword>
<keyword evidence="4" id="KW-0378">Hydrolase</keyword>
<evidence type="ECO:0000256" key="4">
    <source>
        <dbReference type="ARBA" id="ARBA00022801"/>
    </source>
</evidence>
<gene>
    <name evidence="9" type="ORF">SAMN04488131_11125</name>
</gene>
<evidence type="ECO:0000256" key="6">
    <source>
        <dbReference type="SAM" id="Phobius"/>
    </source>
</evidence>
<dbReference type="SUPFAM" id="SSF56601">
    <property type="entry name" value="beta-lactamase/transpeptidase-like"/>
    <property type="match status" value="1"/>
</dbReference>
<sequence length="1020" mass="114084">MNLGKFRLLIAGIAAFFKQNSSMKKIGIKIVFFYVLFIFVAAGCVGTKVNKNKTIVTNIPSKIENFDSINSTNIPHLFELSPQGNRWVDSVYNAMTLEEKLGQLFMVAAYSNKDSAHIKAIDKLILDHKIGGLIFFQGGPQRQAKLTNRYQSKSKIPLFIGNDAEWGLGMRLDSTYSYPWNMTLGAIQNMQLLEKVGVQMGQQSKRMGLQFNFAPVLDINSNPDNPIIGFRSFGEDKFKVTERAIAIMKGVQSQGVFSTGKHFPGHGDTETDSHKRLPTINSSKEKLSDVEFYPYKKMFHEGLSSVMVAHLNVPSLESRPNFPSSISYNIVTNILQKKLGFKGLIFTDALNMRSVSDFNLPSEINFEAFMAGNDVLLFPENVPAAIDKFKLAYSLNLFTDERLAFSVKKILKFKYKAGLNSYKPIVTESLYKDLNSVENNALEYELYENAITVLKNTGTVLPIKNLDKQKIAYVKIGEDNNDAFVSTLKKYAEVTVISDTNLDSLQVKLQAFTTVIIGYHKSDVAFKNDDLKSDEVFKINFLVKNNNVILNIFAKPYALLPITNFDDVEGLVVSYQNSTIAQIVSAELIFGSIAAKGKLPVSINNSFKINDGLSTEKLNRLGFTIPENVGMNSAILSKIDAIVNKAISAKMTPGIQVLVARKGKVIYQKSFGHHTYDETIKVQDSDIYDVASLTKILATLPNVMLQYDQQNINLETALGTMSPIFKNSNKANINFKDLLSHYAGLAAGIPFYKAAMDKSKLPSDIYFRKVAEQEFSKKLGDSLFIRNNFSDTIMKMIVESKIAVKKEYKYSDLTFMILKDYLEKTTGKTLDVLIQENFYRSLGMNNSSFNPLTKFDKNRIPPTETDTYFRRQLLQGYVNDLSAALEGGVSGHAGVFSNAMDVAKIMELYLQKGNYGNQQYFSEKTFEDFNTCYFCAVGNRRGVGFDKPQLGSEGPTCGCASMTSFGHTGYTGTMAWADPETQIVYVFLSNRTFPVAAENRLSKANIREDIQKIIYEAITD</sequence>
<evidence type="ECO:0000259" key="7">
    <source>
        <dbReference type="Pfam" id="PF00144"/>
    </source>
</evidence>
<reference evidence="10" key="1">
    <citation type="submission" date="2016-10" db="EMBL/GenBank/DDBJ databases">
        <authorList>
            <person name="Varghese N."/>
            <person name="Submissions S."/>
        </authorList>
    </citation>
    <scope>NUCLEOTIDE SEQUENCE [LARGE SCALE GENOMIC DNA]</scope>
    <source>
        <strain evidence="10">CGMCC 1.9227</strain>
    </source>
</reference>
<dbReference type="EMBL" id="FONQ01000011">
    <property type="protein sequence ID" value="SFF19505.1"/>
    <property type="molecule type" value="Genomic_DNA"/>
</dbReference>
<dbReference type="InterPro" id="IPR001466">
    <property type="entry name" value="Beta-lactam-related"/>
</dbReference>
<protein>
    <recommendedName>
        <fullName evidence="3">beta-N-acetylhexosaminidase</fullName>
        <ecNumber evidence="3">3.2.1.52</ecNumber>
    </recommendedName>
</protein>
<dbReference type="InterPro" id="IPR017853">
    <property type="entry name" value="GH"/>
</dbReference>
<dbReference type="Gene3D" id="3.20.20.300">
    <property type="entry name" value="Glycoside hydrolase, family 3, N-terminal domain"/>
    <property type="match status" value="1"/>
</dbReference>
<dbReference type="SUPFAM" id="SSF52279">
    <property type="entry name" value="Beta-D-glucan exohydrolase, C-terminal domain"/>
    <property type="match status" value="1"/>
</dbReference>
<evidence type="ECO:0000256" key="3">
    <source>
        <dbReference type="ARBA" id="ARBA00012663"/>
    </source>
</evidence>
<dbReference type="SUPFAM" id="SSF51445">
    <property type="entry name" value="(Trans)glycosidases"/>
    <property type="match status" value="1"/>
</dbReference>
<dbReference type="Proteomes" id="UP000198596">
    <property type="component" value="Unassembled WGS sequence"/>
</dbReference>
<evidence type="ECO:0000256" key="2">
    <source>
        <dbReference type="ARBA" id="ARBA00005336"/>
    </source>
</evidence>
<dbReference type="AlphaFoldDB" id="A0A1I2GPI5"/>
<evidence type="ECO:0000259" key="8">
    <source>
        <dbReference type="Pfam" id="PF00933"/>
    </source>
</evidence>
<evidence type="ECO:0000313" key="10">
    <source>
        <dbReference type="Proteomes" id="UP000198596"/>
    </source>
</evidence>
<accession>A0A1I2GPI5</accession>
<evidence type="ECO:0000313" key="9">
    <source>
        <dbReference type="EMBL" id="SFF19505.1"/>
    </source>
</evidence>
<dbReference type="InterPro" id="IPR001764">
    <property type="entry name" value="Glyco_hydro_3_N"/>
</dbReference>
<dbReference type="InterPro" id="IPR036962">
    <property type="entry name" value="Glyco_hydro_3_N_sf"/>
</dbReference>
<feature type="transmembrane region" description="Helical" evidence="6">
    <location>
        <begin position="26"/>
        <end position="43"/>
    </location>
</feature>
<feature type="domain" description="Glycoside hydrolase family 3 N-terminal" evidence="8">
    <location>
        <begin position="96"/>
        <end position="411"/>
    </location>
</feature>
<name>A0A1I2GPI5_9FLAO</name>
<keyword evidence="6" id="KW-0812">Transmembrane</keyword>
<dbReference type="PANTHER" id="PTHR30480">
    <property type="entry name" value="BETA-HEXOSAMINIDASE-RELATED"/>
    <property type="match status" value="1"/>
</dbReference>
<dbReference type="PANTHER" id="PTHR30480:SF13">
    <property type="entry name" value="BETA-HEXOSAMINIDASE"/>
    <property type="match status" value="1"/>
</dbReference>
<evidence type="ECO:0000256" key="1">
    <source>
        <dbReference type="ARBA" id="ARBA00001231"/>
    </source>
</evidence>
<keyword evidence="6" id="KW-0472">Membrane</keyword>
<comment type="similarity">
    <text evidence="2">Belongs to the glycosyl hydrolase 3 family.</text>
</comment>
<keyword evidence="5" id="KW-0326">Glycosidase</keyword>
<dbReference type="EC" id="3.2.1.52" evidence="3"/>
<dbReference type="InterPro" id="IPR036881">
    <property type="entry name" value="Glyco_hydro_3_C_sf"/>
</dbReference>
<dbReference type="STRING" id="935223.SAMN04488131_11125"/>
<dbReference type="InterPro" id="IPR050226">
    <property type="entry name" value="NagZ_Beta-hexosaminidase"/>
</dbReference>
<feature type="domain" description="Beta-lactamase-related" evidence="7">
    <location>
        <begin position="644"/>
        <end position="997"/>
    </location>
</feature>
<evidence type="ECO:0000256" key="5">
    <source>
        <dbReference type="ARBA" id="ARBA00023295"/>
    </source>
</evidence>